<protein>
    <submittedName>
        <fullName evidence="2">Uncharacterized protein</fullName>
    </submittedName>
</protein>
<evidence type="ECO:0000313" key="3">
    <source>
        <dbReference type="Proteomes" id="UP000178099"/>
    </source>
</evidence>
<dbReference type="AlphaFoldDB" id="A0A1G2D7E3"/>
<evidence type="ECO:0000256" key="1">
    <source>
        <dbReference type="SAM" id="MobiDB-lite"/>
    </source>
</evidence>
<name>A0A1G2D7E3_9BACT</name>
<dbReference type="Proteomes" id="UP000178099">
    <property type="component" value="Unassembled WGS sequence"/>
</dbReference>
<sequence length="509" mass="57792">MLFLASCVTPFGVACRDIAVSPTDEFKYADRQADIACERAQLYAFDRLTLYDKEKKQWEVNPYGIPIKDVVTILKNQAADIDNFLSFEQRKFADHIDWYRGLRTGLEKQEVVTQEVLRRLLFVSVLAEFETKVGPLPASVRETVTYKHFFPQGTESYAVQLLYSGRDRDRRLENIPFLATYLENAKADGTLKLVAQVAFDSYDDFAQKVPDPRYRNEFSWQRVERGFAAYGYKIVPADAKPNESAVQYLEVYRRIKGKTESHPAVRGFLAPGGSQVSVFLIDYDQEGLVGYGTPDEVWVSGFSVATVSDLLTNFSARQKLIDSIYERPEGINRNRPQRKRPAEKPVYTAIAKMGDVHLEVWQKGDWSVPFMYTKLPVTLAVAIGPGKTEEEKRLAKEHGVSKLLGFKRTFRGESGVVVMEYWKPKLEFSKQNVRGSSVQSSETIRIQRKGESEIGGDVAFFGTLHMVDYTVGGRWFRLVSEDDTGKFAKKKDIANPMEVESQPQPNEGP</sequence>
<accession>A0A1G2D7E3</accession>
<evidence type="ECO:0000313" key="2">
    <source>
        <dbReference type="EMBL" id="OGZ09564.1"/>
    </source>
</evidence>
<gene>
    <name evidence="2" type="ORF">A3D67_04505</name>
</gene>
<comment type="caution">
    <text evidence="2">The sequence shown here is derived from an EMBL/GenBank/DDBJ whole genome shotgun (WGS) entry which is preliminary data.</text>
</comment>
<feature type="region of interest" description="Disordered" evidence="1">
    <location>
        <begin position="489"/>
        <end position="509"/>
    </location>
</feature>
<organism evidence="2 3">
    <name type="scientific">Candidatus Lloydbacteria bacterium RIFCSPHIGHO2_02_FULL_51_22</name>
    <dbReference type="NCBI Taxonomy" id="1798663"/>
    <lineage>
        <taxon>Bacteria</taxon>
        <taxon>Candidatus Lloydiibacteriota</taxon>
    </lineage>
</organism>
<proteinExistence type="predicted"/>
<dbReference type="EMBL" id="MHLN01000049">
    <property type="protein sequence ID" value="OGZ09564.1"/>
    <property type="molecule type" value="Genomic_DNA"/>
</dbReference>
<reference evidence="2 3" key="1">
    <citation type="journal article" date="2016" name="Nat. Commun.">
        <title>Thousands of microbial genomes shed light on interconnected biogeochemical processes in an aquifer system.</title>
        <authorList>
            <person name="Anantharaman K."/>
            <person name="Brown C.T."/>
            <person name="Hug L.A."/>
            <person name="Sharon I."/>
            <person name="Castelle C.J."/>
            <person name="Probst A.J."/>
            <person name="Thomas B.C."/>
            <person name="Singh A."/>
            <person name="Wilkins M.J."/>
            <person name="Karaoz U."/>
            <person name="Brodie E.L."/>
            <person name="Williams K.H."/>
            <person name="Hubbard S.S."/>
            <person name="Banfield J.F."/>
        </authorList>
    </citation>
    <scope>NUCLEOTIDE SEQUENCE [LARGE SCALE GENOMIC DNA]</scope>
</reference>